<organism evidence="2 3">
    <name type="scientific">Cercospora berteroae</name>
    <dbReference type="NCBI Taxonomy" id="357750"/>
    <lineage>
        <taxon>Eukaryota</taxon>
        <taxon>Fungi</taxon>
        <taxon>Dikarya</taxon>
        <taxon>Ascomycota</taxon>
        <taxon>Pezizomycotina</taxon>
        <taxon>Dothideomycetes</taxon>
        <taxon>Dothideomycetidae</taxon>
        <taxon>Mycosphaerellales</taxon>
        <taxon>Mycosphaerellaceae</taxon>
        <taxon>Cercospora</taxon>
    </lineage>
</organism>
<evidence type="ECO:0000256" key="1">
    <source>
        <dbReference type="SAM" id="MobiDB-lite"/>
    </source>
</evidence>
<feature type="compositionally biased region" description="Basic and acidic residues" evidence="1">
    <location>
        <begin position="265"/>
        <end position="279"/>
    </location>
</feature>
<sequence length="544" mass="61379">MEQRRRELAHLVAWARLELAANDIFPGERHFAHISNLAAYLLALEMAGDLPDAVRQLRELRLHEADNATMCRLFCSFSRVHEETVRYLEGLQSPQQTIERAMPEIQTINMQMRTYREKLRDIGQQARELNVPAHHGQHNPFKLEIQVVHTQLDRFRDTFTTLAATFELLSMTFCEQLYHPALASLEDGELLTIKDALDSINIRMESLYDTAQNDKACTQQKIDVCDHLFKKAADERAARQQQKSAASSTTAQRPETTLKTPANSAEHEAQRVEALRTELEDTLPAPKTGDRRRPPALKAATRDASRIPTPDLATRAQQDDGEIPAATQAPSTHYVAPSNYSGTLSAPLPPANAMMSFSAVEEQVHRRGQHNRAATIEPSNYIAEERVAGPPQLGSVRTRRSGQSRPRIFTGSFNALENGMQQLRLVGNDRSTTHEATERTGRPGPIVVRDFATPSGSGTPVTSIPPSPVTLWHRHDARLGREHENQDRIVDRRPRPEPRQLDRTRTETLENAGTSFTEWLEQPGRNNNDRPRSSSSRRRRERTL</sequence>
<dbReference type="AlphaFoldDB" id="A0A2S6C2E2"/>
<reference evidence="3" key="1">
    <citation type="journal article" date="2017" name="bioRxiv">
        <title>Conservation of a gene cluster reveals novel cercosporin biosynthetic mechanisms and extends production to the genus Colletotrichum.</title>
        <authorList>
            <person name="de Jonge R."/>
            <person name="Ebert M.K."/>
            <person name="Huitt-Roehl C.R."/>
            <person name="Pal P."/>
            <person name="Suttle J.C."/>
            <person name="Spanner R.E."/>
            <person name="Neubauer J.D."/>
            <person name="Jurick W.M.II."/>
            <person name="Stott K.A."/>
            <person name="Secor G.A."/>
            <person name="Thomma B.P.H.J."/>
            <person name="Van de Peer Y."/>
            <person name="Townsend C.A."/>
            <person name="Bolton M.D."/>
        </authorList>
    </citation>
    <scope>NUCLEOTIDE SEQUENCE [LARGE SCALE GENOMIC DNA]</scope>
    <source>
        <strain evidence="3">CBS538.71</strain>
    </source>
</reference>
<protein>
    <submittedName>
        <fullName evidence="2">Uncharacterized protein</fullName>
    </submittedName>
</protein>
<feature type="compositionally biased region" description="Low complexity" evidence="1">
    <location>
        <begin position="239"/>
        <end position="253"/>
    </location>
</feature>
<comment type="caution">
    <text evidence="2">The sequence shown here is derived from an EMBL/GenBank/DDBJ whole genome shotgun (WGS) entry which is preliminary data.</text>
</comment>
<evidence type="ECO:0000313" key="3">
    <source>
        <dbReference type="Proteomes" id="UP000237631"/>
    </source>
</evidence>
<dbReference type="Proteomes" id="UP000237631">
    <property type="component" value="Unassembled WGS sequence"/>
</dbReference>
<keyword evidence="3" id="KW-1185">Reference proteome</keyword>
<feature type="compositionally biased region" description="Basic residues" evidence="1">
    <location>
        <begin position="535"/>
        <end position="544"/>
    </location>
</feature>
<feature type="region of interest" description="Disordered" evidence="1">
    <location>
        <begin position="236"/>
        <end position="320"/>
    </location>
</feature>
<name>A0A2S6C2E2_9PEZI</name>
<dbReference type="OrthoDB" id="3644573at2759"/>
<evidence type="ECO:0000313" key="2">
    <source>
        <dbReference type="EMBL" id="PPJ53908.1"/>
    </source>
</evidence>
<gene>
    <name evidence="2" type="ORF">CBER1_04628</name>
</gene>
<dbReference type="EMBL" id="PNEN01000574">
    <property type="protein sequence ID" value="PPJ53908.1"/>
    <property type="molecule type" value="Genomic_DNA"/>
</dbReference>
<feature type="compositionally biased region" description="Polar residues" evidence="1">
    <location>
        <begin position="254"/>
        <end position="263"/>
    </location>
</feature>
<feature type="compositionally biased region" description="Basic and acidic residues" evidence="1">
    <location>
        <begin position="478"/>
        <end position="508"/>
    </location>
</feature>
<feature type="region of interest" description="Disordered" evidence="1">
    <location>
        <begin position="478"/>
        <end position="544"/>
    </location>
</feature>
<accession>A0A2S6C2E2</accession>
<proteinExistence type="predicted"/>